<dbReference type="SUPFAM" id="SSF52768">
    <property type="entry name" value="Arginase/deacetylase"/>
    <property type="match status" value="1"/>
</dbReference>
<protein>
    <submittedName>
        <fullName evidence="4">Arginase family protein</fullName>
    </submittedName>
</protein>
<name>A0ABV9KL74_9RHOB</name>
<dbReference type="PIRSF" id="PIRSF036979">
    <property type="entry name" value="Arginase"/>
    <property type="match status" value="1"/>
</dbReference>
<dbReference type="PROSITE" id="PS51409">
    <property type="entry name" value="ARGINASE_2"/>
    <property type="match status" value="1"/>
</dbReference>
<dbReference type="RefSeq" id="WP_380719196.1">
    <property type="nucleotide sequence ID" value="NZ_JBHSGI010000024.1"/>
</dbReference>
<comment type="similarity">
    <text evidence="3">Belongs to the arginase family.</text>
</comment>
<organism evidence="4 5">
    <name type="scientific">Seohaeicola nanhaiensis</name>
    <dbReference type="NCBI Taxonomy" id="1387282"/>
    <lineage>
        <taxon>Bacteria</taxon>
        <taxon>Pseudomonadati</taxon>
        <taxon>Pseudomonadota</taxon>
        <taxon>Alphaproteobacteria</taxon>
        <taxon>Rhodobacterales</taxon>
        <taxon>Roseobacteraceae</taxon>
        <taxon>Seohaeicola</taxon>
    </lineage>
</organism>
<proteinExistence type="inferred from homology"/>
<evidence type="ECO:0000313" key="4">
    <source>
        <dbReference type="EMBL" id="MFC4670321.1"/>
    </source>
</evidence>
<dbReference type="InterPro" id="IPR023696">
    <property type="entry name" value="Ureohydrolase_dom_sf"/>
</dbReference>
<dbReference type="Gene3D" id="3.40.800.10">
    <property type="entry name" value="Ureohydrolase domain"/>
    <property type="match status" value="1"/>
</dbReference>
<dbReference type="Proteomes" id="UP001595973">
    <property type="component" value="Unassembled WGS sequence"/>
</dbReference>
<comment type="caution">
    <text evidence="4">The sequence shown here is derived from an EMBL/GenBank/DDBJ whole genome shotgun (WGS) entry which is preliminary data.</text>
</comment>
<sequence>MASLAEMIGGAGTPGTFLGLDRAESLGAAADIVIYGADCATPYPWVGAYCAGGPAAIRAGSADYAGAVERVNFDLMGPLLPRGVRAVDAGDLATDAEDPAGNRDRIEAATREILGAGAVPVLLGGDDSVPLGLLRAFDGAGPVTILQIDAHIDWRDEVRGERLGLSSTMRRASEMAHVERIVQVGARGVGSAGMEALEAALAWGAHLVPAHELEDGGIARAIGLIPEGARVVICFDVDALDPPIMPAVIAPTAGGLTYAQALRLIRGVGGKATLAGVDLVEFMPERDRDGVGARTAAQLLTSILGLIGRQRVGG</sequence>
<evidence type="ECO:0000256" key="3">
    <source>
        <dbReference type="PROSITE-ProRule" id="PRU00742"/>
    </source>
</evidence>
<keyword evidence="5" id="KW-1185">Reference proteome</keyword>
<accession>A0ABV9KL74</accession>
<dbReference type="Pfam" id="PF00491">
    <property type="entry name" value="Arginase"/>
    <property type="match status" value="1"/>
</dbReference>
<keyword evidence="1" id="KW-0479">Metal-binding</keyword>
<dbReference type="PANTHER" id="PTHR11358">
    <property type="entry name" value="ARGINASE/AGMATINASE"/>
    <property type="match status" value="1"/>
</dbReference>
<evidence type="ECO:0000313" key="5">
    <source>
        <dbReference type="Proteomes" id="UP001595973"/>
    </source>
</evidence>
<evidence type="ECO:0000256" key="1">
    <source>
        <dbReference type="ARBA" id="ARBA00022723"/>
    </source>
</evidence>
<gene>
    <name evidence="4" type="ORF">ACFO5X_17285</name>
</gene>
<keyword evidence="2" id="KW-0378">Hydrolase</keyword>
<evidence type="ECO:0000256" key="2">
    <source>
        <dbReference type="ARBA" id="ARBA00022801"/>
    </source>
</evidence>
<reference evidence="5" key="1">
    <citation type="journal article" date="2019" name="Int. J. Syst. Evol. Microbiol.">
        <title>The Global Catalogue of Microorganisms (GCM) 10K type strain sequencing project: providing services to taxonomists for standard genome sequencing and annotation.</title>
        <authorList>
            <consortium name="The Broad Institute Genomics Platform"/>
            <consortium name="The Broad Institute Genome Sequencing Center for Infectious Disease"/>
            <person name="Wu L."/>
            <person name="Ma J."/>
        </authorList>
    </citation>
    <scope>NUCLEOTIDE SEQUENCE [LARGE SCALE GENOMIC DNA]</scope>
    <source>
        <strain evidence="5">CGMCC 4.7283</strain>
    </source>
</reference>
<dbReference type="InterPro" id="IPR006035">
    <property type="entry name" value="Ureohydrolase"/>
</dbReference>
<dbReference type="PANTHER" id="PTHR11358:SF26">
    <property type="entry name" value="GUANIDINO ACID HYDROLASE, MITOCHONDRIAL"/>
    <property type="match status" value="1"/>
</dbReference>
<dbReference type="EMBL" id="JBHSGI010000024">
    <property type="protein sequence ID" value="MFC4670321.1"/>
    <property type="molecule type" value="Genomic_DNA"/>
</dbReference>